<dbReference type="InterPro" id="IPR036812">
    <property type="entry name" value="NAD(P)_OxRdtase_dom_sf"/>
</dbReference>
<evidence type="ECO:0000313" key="3">
    <source>
        <dbReference type="Proteomes" id="UP000253606"/>
    </source>
</evidence>
<dbReference type="PANTHER" id="PTHR42686">
    <property type="entry name" value="GH17980P-RELATED"/>
    <property type="match status" value="1"/>
</dbReference>
<dbReference type="InterPro" id="IPR023210">
    <property type="entry name" value="NADP_OxRdtase_dom"/>
</dbReference>
<dbReference type="RefSeq" id="WP_114205242.1">
    <property type="nucleotide sequence ID" value="NZ_CP030840.1"/>
</dbReference>
<evidence type="ECO:0000259" key="1">
    <source>
        <dbReference type="Pfam" id="PF00248"/>
    </source>
</evidence>
<dbReference type="AlphaFoldDB" id="A0A2Z5FRT5"/>
<dbReference type="InterPro" id="IPR006311">
    <property type="entry name" value="TAT_signal"/>
</dbReference>
<dbReference type="KEGG" id="abas:ACPOL_0002"/>
<dbReference type="Proteomes" id="UP000253606">
    <property type="component" value="Chromosome"/>
</dbReference>
<dbReference type="GO" id="GO:0016491">
    <property type="term" value="F:oxidoreductase activity"/>
    <property type="evidence" value="ECO:0007669"/>
    <property type="project" value="InterPro"/>
</dbReference>
<organism evidence="2 3">
    <name type="scientific">Acidisarcina polymorpha</name>
    <dbReference type="NCBI Taxonomy" id="2211140"/>
    <lineage>
        <taxon>Bacteria</taxon>
        <taxon>Pseudomonadati</taxon>
        <taxon>Acidobacteriota</taxon>
        <taxon>Terriglobia</taxon>
        <taxon>Terriglobales</taxon>
        <taxon>Acidobacteriaceae</taxon>
        <taxon>Acidisarcina</taxon>
    </lineage>
</organism>
<feature type="domain" description="NADP-dependent oxidoreductase" evidence="1">
    <location>
        <begin position="49"/>
        <end position="264"/>
    </location>
</feature>
<dbReference type="OrthoDB" id="9804790at2"/>
<dbReference type="SUPFAM" id="SSF51430">
    <property type="entry name" value="NAD(P)-linked oxidoreductase"/>
    <property type="match status" value="1"/>
</dbReference>
<gene>
    <name evidence="2" type="ORF">ACPOL_0002</name>
</gene>
<reference evidence="2 3" key="1">
    <citation type="journal article" date="2018" name="Front. Microbiol.">
        <title>Hydrolytic Capabilities as a Key to Environmental Success: Chitinolytic and Cellulolytic Acidobacteria From Acidic Sub-arctic Soils and Boreal Peatlands.</title>
        <authorList>
            <person name="Belova S.E."/>
            <person name="Ravin N.V."/>
            <person name="Pankratov T.A."/>
            <person name="Rakitin A.L."/>
            <person name="Ivanova A.A."/>
            <person name="Beletsky A.V."/>
            <person name="Mardanov A.V."/>
            <person name="Sinninghe Damste J.S."/>
            <person name="Dedysh S.N."/>
        </authorList>
    </citation>
    <scope>NUCLEOTIDE SEQUENCE [LARGE SCALE GENOMIC DNA]</scope>
    <source>
        <strain evidence="2 3">SBC82</strain>
    </source>
</reference>
<dbReference type="PROSITE" id="PS51318">
    <property type="entry name" value="TAT"/>
    <property type="match status" value="1"/>
</dbReference>
<protein>
    <submittedName>
        <fullName evidence="2">Ferredoxin</fullName>
    </submittedName>
</protein>
<evidence type="ECO:0000313" key="2">
    <source>
        <dbReference type="EMBL" id="AXC09389.1"/>
    </source>
</evidence>
<keyword evidence="3" id="KW-1185">Reference proteome</keyword>
<dbReference type="InterPro" id="IPR020471">
    <property type="entry name" value="AKR"/>
</dbReference>
<proteinExistence type="predicted"/>
<sequence>MARYSRRDFLRTGLAAGALASAGTLRLRAQPQTATDWVTLGKSDVKVTRLAFGTGSFSGKVQRDLGQAQFTKLVRYAHERGIRFFETAESYGGMHEMLGVALKGVPRDSYRLMSKVTTRPGVDPQAKIDELRKLANTEYFDIMLLHWQHTSTWPSDTAKWQDGIMEAQNKKAVVARGASVHGLPALRQVPEMKWLDVAMIRVNHKGTRMDAEDYDTEGLGNVPEVVTHVKQTRQQGTGIISMKLVGEGTFNREDRQKAMKFAFKNAGVDCVTVGYKNNAEIDEAIDNLNLALA</sequence>
<dbReference type="GO" id="GO:0005829">
    <property type="term" value="C:cytosol"/>
    <property type="evidence" value="ECO:0007669"/>
    <property type="project" value="TreeGrafter"/>
</dbReference>
<dbReference type="Gene3D" id="3.20.20.100">
    <property type="entry name" value="NADP-dependent oxidoreductase domain"/>
    <property type="match status" value="1"/>
</dbReference>
<accession>A0A2Z5FRT5</accession>
<dbReference type="EMBL" id="CP030840">
    <property type="protein sequence ID" value="AXC09389.1"/>
    <property type="molecule type" value="Genomic_DNA"/>
</dbReference>
<name>A0A2Z5FRT5_9BACT</name>
<dbReference type="PANTHER" id="PTHR42686:SF1">
    <property type="entry name" value="GH17980P-RELATED"/>
    <property type="match status" value="1"/>
</dbReference>
<dbReference type="Pfam" id="PF00248">
    <property type="entry name" value="Aldo_ket_red"/>
    <property type="match status" value="1"/>
</dbReference>